<feature type="compositionally biased region" description="Low complexity" evidence="1">
    <location>
        <begin position="302"/>
        <end position="317"/>
    </location>
</feature>
<feature type="compositionally biased region" description="Low complexity" evidence="1">
    <location>
        <begin position="70"/>
        <end position="80"/>
    </location>
</feature>
<feature type="compositionally biased region" description="Polar residues" evidence="1">
    <location>
        <begin position="1216"/>
        <end position="1293"/>
    </location>
</feature>
<evidence type="ECO:0000313" key="2">
    <source>
        <dbReference type="EMBL" id="KFM77453.1"/>
    </source>
</evidence>
<organism evidence="2 3">
    <name type="scientific">Stegodyphus mimosarum</name>
    <name type="common">African social velvet spider</name>
    <dbReference type="NCBI Taxonomy" id="407821"/>
    <lineage>
        <taxon>Eukaryota</taxon>
        <taxon>Metazoa</taxon>
        <taxon>Ecdysozoa</taxon>
        <taxon>Arthropoda</taxon>
        <taxon>Chelicerata</taxon>
        <taxon>Arachnida</taxon>
        <taxon>Araneae</taxon>
        <taxon>Araneomorphae</taxon>
        <taxon>Entelegynae</taxon>
        <taxon>Eresoidea</taxon>
        <taxon>Eresidae</taxon>
        <taxon>Stegodyphus</taxon>
    </lineage>
</organism>
<protein>
    <submittedName>
        <fullName evidence="2">Uncharacterized protein</fullName>
    </submittedName>
</protein>
<feature type="region of interest" description="Disordered" evidence="1">
    <location>
        <begin position="941"/>
        <end position="1063"/>
    </location>
</feature>
<feature type="compositionally biased region" description="Low complexity" evidence="1">
    <location>
        <begin position="1158"/>
        <end position="1193"/>
    </location>
</feature>
<feature type="compositionally biased region" description="Basic residues" evidence="1">
    <location>
        <begin position="415"/>
        <end position="426"/>
    </location>
</feature>
<name>A0A087UJB4_STEMI</name>
<feature type="compositionally biased region" description="Polar residues" evidence="1">
    <location>
        <begin position="943"/>
        <end position="983"/>
    </location>
</feature>
<evidence type="ECO:0000313" key="3">
    <source>
        <dbReference type="Proteomes" id="UP000054359"/>
    </source>
</evidence>
<feature type="compositionally biased region" description="Low complexity" evidence="1">
    <location>
        <begin position="1300"/>
        <end position="1323"/>
    </location>
</feature>
<feature type="region of interest" description="Disordered" evidence="1">
    <location>
        <begin position="33"/>
        <end position="95"/>
    </location>
</feature>
<feature type="compositionally biased region" description="Low complexity" evidence="1">
    <location>
        <begin position="355"/>
        <end position="368"/>
    </location>
</feature>
<dbReference type="OrthoDB" id="6424343at2759"/>
<feature type="compositionally biased region" description="Polar residues" evidence="1">
    <location>
        <begin position="369"/>
        <end position="388"/>
    </location>
</feature>
<dbReference type="Proteomes" id="UP000054359">
    <property type="component" value="Unassembled WGS sequence"/>
</dbReference>
<feature type="compositionally biased region" description="Polar residues" evidence="1">
    <location>
        <begin position="780"/>
        <end position="809"/>
    </location>
</feature>
<feature type="compositionally biased region" description="Polar residues" evidence="1">
    <location>
        <begin position="993"/>
        <end position="1027"/>
    </location>
</feature>
<feature type="compositionally biased region" description="Polar residues" evidence="1">
    <location>
        <begin position="1339"/>
        <end position="1365"/>
    </location>
</feature>
<feature type="region of interest" description="Disordered" evidence="1">
    <location>
        <begin position="903"/>
        <end position="929"/>
    </location>
</feature>
<feature type="compositionally biased region" description="Basic and acidic residues" evidence="1">
    <location>
        <begin position="469"/>
        <end position="484"/>
    </location>
</feature>
<feature type="non-terminal residue" evidence="2">
    <location>
        <position position="1451"/>
    </location>
</feature>
<feature type="compositionally biased region" description="Polar residues" evidence="1">
    <location>
        <begin position="42"/>
        <end position="63"/>
    </location>
</feature>
<feature type="compositionally biased region" description="Polar residues" evidence="1">
    <location>
        <begin position="238"/>
        <end position="248"/>
    </location>
</feature>
<feature type="compositionally biased region" description="Polar residues" evidence="1">
    <location>
        <begin position="504"/>
        <end position="513"/>
    </location>
</feature>
<sequence>MSSQPSSDSLPSSVKRMSLESDVFVANDVSHFSSAADHSENSEIMVSPDSSKTPPARPQNTPVSPEKELCSSGESSGSQENNEDPNQDGMKDHEMPSSCVSLISIPNNASQAHHNNSILHSKVNNLCSSFSLSRSGIPIKSSCQTRLIQSFPNSAKPDVTSIVGTTPLNSLSKLFNQSKLVNLHGKNYISNSTEAICDDNDNLLFSSGNTETVQMKQQNLQSCDSKSEHSVKPKLNIPSENTNSRTNTSQAFESKCLSVCKKYPALSHKSGFGQSEHRQADASADQISSGSRSSAEERDGFSKMSTSNNSLSSKTKTAIPQIIRAEKPVCDGEQHPRQLHIKSQNLPVYVGTTTISTKQQSKQSSTPQENTSSAEENISEDILSSSPSACDESEDVDTDGQTRLPCGKSGEPPIRRIKSKKSKANRRSMEIRPPSEQSSEDDNKNSFNRISDSNSVSAGYHISVPSSESEEKVKQDQRTREKVSRGIIPDLLEGAAFHDELSNSHRSQNSVGRSNIPKAMTDSMELRRGALMIAAELEEGIDDCTHSSTSFDLENMKPPSCMGEMSMTSSGLSDLLSNGNGCYINGKRAIDRRRNMKKSKKLGGNHRFVLKSVRQTLVSNLDVSKQLDKIDKPISASTSFENISMRSSGTSDLIDNINPPSILDDISMTNSCASLNSISSDILESRSQSLADPRSNSEMFQRLNAAAAMVQVYSRELSNIMTGSMKSSCNSDCLDLVKPPSIFQDIAEVTVEDGTEVASDPLVSDFEFEEELPHDDEASVPSTETVHSPFLQTTKNTDGSIENLNSSVDGDSLMDREHFSVKRISSLALEPQNARVIDISHNSIQHSSSATIGNEDSSSMHNFGADDSCDVDEHMDECITSAPSPTVRRGPRIVKPINRETVRQMQEKKNAEKSVKAIRGRATSSKPKNLLQQVTSARIAGSSIKTAGTKTSSPSVSGVRPTRTSALRASQNKQLNIRGTSGRMSPRSFLSKPPTTNLRNSNRVNKTVTVNSNNIAPVDSKTNSSQSETKRPHPPVKQGTFTKEETNPKVPNLLSPASDMDLPSENVVQYSDDQNNNEKLYGVVTSVTSGSTLLDRKISFASAPAASSSNRNNLQRKLSAPVQRKSGERTGIPQSPSSQSLPQEDRSSKKITEKKSPTSGSSVRRGSSVVGSRTTSTNSLSSVSSNSLSVKKSSSQKDVPSKISSIWKRSESSSSANSPVTDNSSVEKSTSSNFRNKILTSKSATLRSNSVTLPSATQNSIPRSSTYEKLSRTNGNLNENVKSQSKVASNIVESSKPKQSKPTSTVTKIYTKQKTSSTTTKPSGGARIVKPVTPRPKSSVITSKTLRQSGSFTPYSETRSYSLSSGPPACLSIGRSSSNSDSRVSIPLVTAPFAYTTPSVCDESKLNESKVESNSTENGQHLKAVVDGSTSSAMNVNRKDSESEDSDKEGV</sequence>
<feature type="compositionally biased region" description="Basic and acidic residues" evidence="1">
    <location>
        <begin position="903"/>
        <end position="915"/>
    </location>
</feature>
<evidence type="ECO:0000256" key="1">
    <source>
        <dbReference type="SAM" id="MobiDB-lite"/>
    </source>
</evidence>
<dbReference type="STRING" id="407821.A0A087UJB4"/>
<feature type="region of interest" description="Disordered" evidence="1">
    <location>
        <begin position="1397"/>
        <end position="1451"/>
    </location>
</feature>
<accession>A0A087UJB4</accession>
<feature type="region of interest" description="Disordered" evidence="1">
    <location>
        <begin position="774"/>
        <end position="812"/>
    </location>
</feature>
<feature type="compositionally biased region" description="Basic and acidic residues" evidence="1">
    <location>
        <begin position="1143"/>
        <end position="1156"/>
    </location>
</feature>
<feature type="region of interest" description="Disordered" evidence="1">
    <location>
        <begin position="268"/>
        <end position="320"/>
    </location>
</feature>
<feature type="compositionally biased region" description="Acidic residues" evidence="1">
    <location>
        <begin position="1442"/>
        <end position="1451"/>
    </location>
</feature>
<feature type="compositionally biased region" description="Basic and acidic residues" evidence="1">
    <location>
        <begin position="1402"/>
        <end position="1411"/>
    </location>
</feature>
<feature type="region of interest" description="Disordered" evidence="1">
    <location>
        <begin position="1102"/>
        <end position="1367"/>
    </location>
</feature>
<feature type="region of interest" description="Disordered" evidence="1">
    <location>
        <begin position="217"/>
        <end position="248"/>
    </location>
</feature>
<keyword evidence="3" id="KW-1185">Reference proteome</keyword>
<gene>
    <name evidence="2" type="ORF">X975_10045</name>
</gene>
<dbReference type="EMBL" id="KK120067">
    <property type="protein sequence ID" value="KFM77453.1"/>
    <property type="molecule type" value="Genomic_DNA"/>
</dbReference>
<reference evidence="2 3" key="1">
    <citation type="submission" date="2013-11" db="EMBL/GenBank/DDBJ databases">
        <title>Genome sequencing of Stegodyphus mimosarum.</title>
        <authorList>
            <person name="Bechsgaard J."/>
        </authorList>
    </citation>
    <scope>NUCLEOTIDE SEQUENCE [LARGE SCALE GENOMIC DNA]</scope>
</reference>
<feature type="compositionally biased region" description="Low complexity" evidence="1">
    <location>
        <begin position="1201"/>
        <end position="1215"/>
    </location>
</feature>
<feature type="compositionally biased region" description="Low complexity" evidence="1">
    <location>
        <begin position="1133"/>
        <end position="1142"/>
    </location>
</feature>
<feature type="region of interest" description="Disordered" evidence="1">
    <location>
        <begin position="355"/>
        <end position="518"/>
    </location>
</feature>
<feature type="compositionally biased region" description="Polar residues" evidence="1">
    <location>
        <begin position="445"/>
        <end position="457"/>
    </location>
</feature>
<proteinExistence type="predicted"/>